<organism evidence="1 2">
    <name type="scientific">Janibacter indicus</name>
    <dbReference type="NCBI Taxonomy" id="857417"/>
    <lineage>
        <taxon>Bacteria</taxon>
        <taxon>Bacillati</taxon>
        <taxon>Actinomycetota</taxon>
        <taxon>Actinomycetes</taxon>
        <taxon>Micrococcales</taxon>
        <taxon>Intrasporangiaceae</taxon>
        <taxon>Janibacter</taxon>
    </lineage>
</organism>
<evidence type="ECO:0000313" key="2">
    <source>
        <dbReference type="Proteomes" id="UP000182938"/>
    </source>
</evidence>
<proteinExistence type="predicted"/>
<dbReference type="RefSeq" id="WP_072624173.1">
    <property type="nucleotide sequence ID" value="NZ_CP013290.1"/>
</dbReference>
<protein>
    <submittedName>
        <fullName evidence="1">DoxX family protein</fullName>
    </submittedName>
</protein>
<sequence length="130" mass="13451">MTRPDLPMTGLAVLLVGGGVLHLVRPEVYAPIIPAPLRGRARELVLASGVAEIACGAGLLVPATRPAAGWASAALLLGVLPANVQMSVDHGRRARRKGTPQAVGFFAGTLARLPLQWPLVRTALRAARGG</sequence>
<accession>A0A1L3MFH4</accession>
<dbReference type="PANTHER" id="PTHR36974:SF1">
    <property type="entry name" value="DOXX FAMILY MEMBRANE PROTEIN"/>
    <property type="match status" value="1"/>
</dbReference>
<evidence type="ECO:0000313" key="1">
    <source>
        <dbReference type="EMBL" id="APH01014.1"/>
    </source>
</evidence>
<keyword evidence="2" id="KW-1185">Reference proteome</keyword>
<reference evidence="1 2" key="1">
    <citation type="submission" date="2015-11" db="EMBL/GenBank/DDBJ databases">
        <authorList>
            <person name="Zhang Y."/>
            <person name="Guo Z."/>
        </authorList>
    </citation>
    <scope>NUCLEOTIDE SEQUENCE [LARGE SCALE GENOMIC DNA]</scope>
    <source>
        <strain evidence="1 2">YFY001</strain>
    </source>
</reference>
<dbReference type="Proteomes" id="UP000182938">
    <property type="component" value="Chromosome"/>
</dbReference>
<dbReference type="PANTHER" id="PTHR36974">
    <property type="entry name" value="MEMBRANE PROTEIN-RELATED"/>
    <property type="match status" value="1"/>
</dbReference>
<dbReference type="KEGG" id="jte:ASJ30_05230"/>
<gene>
    <name evidence="1" type="ORF">ASJ30_05230</name>
</gene>
<dbReference type="EMBL" id="CP013290">
    <property type="protein sequence ID" value="APH01014.1"/>
    <property type="molecule type" value="Genomic_DNA"/>
</dbReference>
<name>A0A1L3MFH4_9MICO</name>
<dbReference type="AlphaFoldDB" id="A0A1L3MFH4"/>